<dbReference type="OrthoDB" id="2356263at2"/>
<dbReference type="Pfam" id="PF17939">
    <property type="entry name" value="TetR_C_30"/>
    <property type="match status" value="1"/>
</dbReference>
<evidence type="ECO:0000259" key="6">
    <source>
        <dbReference type="PROSITE" id="PS50977"/>
    </source>
</evidence>
<dbReference type="InterPro" id="IPR036271">
    <property type="entry name" value="Tet_transcr_reg_TetR-rel_C_sf"/>
</dbReference>
<evidence type="ECO:0000256" key="4">
    <source>
        <dbReference type="ARBA" id="ARBA00023163"/>
    </source>
</evidence>
<keyword evidence="8" id="KW-1185">Reference proteome</keyword>
<dbReference type="InterPro" id="IPR009057">
    <property type="entry name" value="Homeodomain-like_sf"/>
</dbReference>
<accession>A0A5E4ZKN9</accession>
<keyword evidence="2" id="KW-0805">Transcription regulation</keyword>
<dbReference type="PANTHER" id="PTHR30055">
    <property type="entry name" value="HTH-TYPE TRANSCRIPTIONAL REGULATOR RUTR"/>
    <property type="match status" value="1"/>
</dbReference>
<dbReference type="InterPro" id="IPR001647">
    <property type="entry name" value="HTH_TetR"/>
</dbReference>
<evidence type="ECO:0000313" key="8">
    <source>
        <dbReference type="Proteomes" id="UP000414136"/>
    </source>
</evidence>
<evidence type="ECO:0000256" key="5">
    <source>
        <dbReference type="PROSITE-ProRule" id="PRU00335"/>
    </source>
</evidence>
<dbReference type="GO" id="GO:0000976">
    <property type="term" value="F:transcription cis-regulatory region binding"/>
    <property type="evidence" value="ECO:0007669"/>
    <property type="project" value="TreeGrafter"/>
</dbReference>
<feature type="DNA-binding region" description="H-T-H motif" evidence="5">
    <location>
        <begin position="39"/>
        <end position="58"/>
    </location>
</feature>
<dbReference type="GO" id="GO:0003700">
    <property type="term" value="F:DNA-binding transcription factor activity"/>
    <property type="evidence" value="ECO:0007669"/>
    <property type="project" value="TreeGrafter"/>
</dbReference>
<dbReference type="PROSITE" id="PS50977">
    <property type="entry name" value="HTH_TETR_2"/>
    <property type="match status" value="1"/>
</dbReference>
<gene>
    <name evidence="7" type="ORF">PCA31118_00512</name>
</gene>
<dbReference type="PRINTS" id="PR00455">
    <property type="entry name" value="HTHTETR"/>
</dbReference>
<dbReference type="Gene3D" id="1.10.357.10">
    <property type="entry name" value="Tetracycline Repressor, domain 2"/>
    <property type="match status" value="1"/>
</dbReference>
<dbReference type="AlphaFoldDB" id="A0A5E4ZKN9"/>
<dbReference type="RefSeq" id="WP_150622648.1">
    <property type="nucleotide sequence ID" value="NZ_CABPSQ010000001.1"/>
</dbReference>
<protein>
    <submittedName>
        <fullName evidence="7">TetR family transcriptional regulator</fullName>
    </submittedName>
</protein>
<dbReference type="PANTHER" id="PTHR30055:SF234">
    <property type="entry name" value="HTH-TYPE TRANSCRIPTIONAL REGULATOR BETI"/>
    <property type="match status" value="1"/>
</dbReference>
<evidence type="ECO:0000256" key="1">
    <source>
        <dbReference type="ARBA" id="ARBA00022491"/>
    </source>
</evidence>
<keyword evidence="4" id="KW-0804">Transcription</keyword>
<dbReference type="SUPFAM" id="SSF46689">
    <property type="entry name" value="Homeodomain-like"/>
    <property type="match status" value="1"/>
</dbReference>
<feature type="domain" description="HTH tetR-type" evidence="6">
    <location>
        <begin position="16"/>
        <end position="76"/>
    </location>
</feature>
<dbReference type="InterPro" id="IPR050109">
    <property type="entry name" value="HTH-type_TetR-like_transc_reg"/>
</dbReference>
<reference evidence="7 8" key="1">
    <citation type="submission" date="2019-08" db="EMBL/GenBank/DDBJ databases">
        <authorList>
            <person name="Peeters C."/>
        </authorList>
    </citation>
    <scope>NUCLEOTIDE SEQUENCE [LARGE SCALE GENOMIC DNA]</scope>
    <source>
        <strain evidence="7 8">LMG 31118</strain>
    </source>
</reference>
<keyword evidence="1" id="KW-0678">Repressor</keyword>
<dbReference type="Proteomes" id="UP000414136">
    <property type="component" value="Unassembled WGS sequence"/>
</dbReference>
<dbReference type="PROSITE" id="PS01081">
    <property type="entry name" value="HTH_TETR_1"/>
    <property type="match status" value="1"/>
</dbReference>
<dbReference type="SUPFAM" id="SSF48498">
    <property type="entry name" value="Tetracyclin repressor-like, C-terminal domain"/>
    <property type="match status" value="1"/>
</dbReference>
<proteinExistence type="predicted"/>
<keyword evidence="3 5" id="KW-0238">DNA-binding</keyword>
<dbReference type="InterPro" id="IPR041586">
    <property type="entry name" value="PsrA_TetR_C"/>
</dbReference>
<dbReference type="EMBL" id="CABPSQ010000001">
    <property type="protein sequence ID" value="VVE61247.1"/>
    <property type="molecule type" value="Genomic_DNA"/>
</dbReference>
<name>A0A5E4ZKN9_9BURK</name>
<evidence type="ECO:0000256" key="2">
    <source>
        <dbReference type="ARBA" id="ARBA00023015"/>
    </source>
</evidence>
<evidence type="ECO:0000256" key="3">
    <source>
        <dbReference type="ARBA" id="ARBA00023125"/>
    </source>
</evidence>
<evidence type="ECO:0000313" key="7">
    <source>
        <dbReference type="EMBL" id="VVE61247.1"/>
    </source>
</evidence>
<dbReference type="InterPro" id="IPR023772">
    <property type="entry name" value="DNA-bd_HTH_TetR-type_CS"/>
</dbReference>
<sequence>MSTQSPEHPPVRCEPQTTRERILKAAELLFGERGVDAVSLREITAAAGVNSAALHYHFGSKEVLLDELFLARARPIGVRRAELLSKVRRENGRPVLEDVLRAFLQPALEVCADDSAAAFVRLRAWITFQPAHFRQNLLGRAFDESTQTFIEILSEALPEVPKNDLGWRFHFMLGAMVYTMISPRPLGSPQQGTLGASEAAEALDELVRFSAAGLRAACGPRKPRARRATKT</sequence>
<organism evidence="7 8">
    <name type="scientific">Pandoraea captiosa</name>
    <dbReference type="NCBI Taxonomy" id="2508302"/>
    <lineage>
        <taxon>Bacteria</taxon>
        <taxon>Pseudomonadati</taxon>
        <taxon>Pseudomonadota</taxon>
        <taxon>Betaproteobacteria</taxon>
        <taxon>Burkholderiales</taxon>
        <taxon>Burkholderiaceae</taxon>
        <taxon>Pandoraea</taxon>
    </lineage>
</organism>
<dbReference type="Pfam" id="PF00440">
    <property type="entry name" value="TetR_N"/>
    <property type="match status" value="1"/>
</dbReference>